<evidence type="ECO:0000256" key="1">
    <source>
        <dbReference type="ARBA" id="ARBA00004141"/>
    </source>
</evidence>
<reference evidence="10" key="2">
    <citation type="submission" date="2018-11" db="EMBL/GenBank/DDBJ databases">
        <title>Trombidioid mite genomics.</title>
        <authorList>
            <person name="Dong X."/>
        </authorList>
    </citation>
    <scope>NUCLEOTIDE SEQUENCE</scope>
    <source>
        <strain evidence="10">UoL-WK</strain>
    </source>
</reference>
<sequence>MEENDALMKNGKNNNAMNVTMVPSPKSRAKSKADDNEIRKNASKAIINDKCENNDESKEILLLDETEGGLKQPQDSDAKRKITNLSSQNKADSFTVENDNNRASHKLDFNVYATKKNIAQGLQDIALLTANATQLKYVVQRGATGEHYLHIANIALIGASIALQVLVGIILLLNTRQHTINGNNRAECCNSIILLIVFLITIVNVFIVVFVET</sequence>
<protein>
    <submittedName>
        <fullName evidence="10">Ninjurin-1-like protein</fullName>
    </submittedName>
</protein>
<dbReference type="OrthoDB" id="6114058at2759"/>
<evidence type="ECO:0000313" key="12">
    <source>
        <dbReference type="Proteomes" id="UP000285301"/>
    </source>
</evidence>
<accession>A0A3S3NPA8</accession>
<comment type="caution">
    <text evidence="10">The sequence shown here is derived from an EMBL/GenBank/DDBJ whole genome shotgun (WGS) entry which is preliminary data.</text>
</comment>
<evidence type="ECO:0000256" key="8">
    <source>
        <dbReference type="SAM" id="Phobius"/>
    </source>
</evidence>
<dbReference type="GO" id="GO:0007155">
    <property type="term" value="P:cell adhesion"/>
    <property type="evidence" value="ECO:0007669"/>
    <property type="project" value="UniProtKB-KW"/>
</dbReference>
<evidence type="ECO:0000256" key="4">
    <source>
        <dbReference type="ARBA" id="ARBA00022889"/>
    </source>
</evidence>
<dbReference type="AlphaFoldDB" id="A0A3S3NPA8"/>
<organism evidence="10 12">
    <name type="scientific">Dinothrombium tinctorium</name>
    <dbReference type="NCBI Taxonomy" id="1965070"/>
    <lineage>
        <taxon>Eukaryota</taxon>
        <taxon>Metazoa</taxon>
        <taxon>Ecdysozoa</taxon>
        <taxon>Arthropoda</taxon>
        <taxon>Chelicerata</taxon>
        <taxon>Arachnida</taxon>
        <taxon>Acari</taxon>
        <taxon>Acariformes</taxon>
        <taxon>Trombidiformes</taxon>
        <taxon>Prostigmata</taxon>
        <taxon>Anystina</taxon>
        <taxon>Parasitengona</taxon>
        <taxon>Trombidioidea</taxon>
        <taxon>Trombidiidae</taxon>
        <taxon>Dinothrombium</taxon>
    </lineage>
</organism>
<evidence type="ECO:0000256" key="7">
    <source>
        <dbReference type="SAM" id="MobiDB-lite"/>
    </source>
</evidence>
<name>A0A3S3NPA8_9ACAR</name>
<dbReference type="Pfam" id="PF04923">
    <property type="entry name" value="Ninjurin"/>
    <property type="match status" value="1"/>
</dbReference>
<dbReference type="PANTHER" id="PTHR12316">
    <property type="entry name" value="NINJURIN-RELATED"/>
    <property type="match status" value="1"/>
</dbReference>
<feature type="transmembrane region" description="Helical" evidence="8">
    <location>
        <begin position="148"/>
        <end position="172"/>
    </location>
</feature>
<comment type="subcellular location">
    <subcellularLocation>
        <location evidence="1">Membrane</location>
        <topology evidence="1">Multi-pass membrane protein</topology>
    </subcellularLocation>
</comment>
<dbReference type="EMBL" id="NCKU01003996">
    <property type="protein sequence ID" value="RWS06603.1"/>
    <property type="molecule type" value="Genomic_DNA"/>
</dbReference>
<keyword evidence="12" id="KW-1185">Reference proteome</keyword>
<feature type="region of interest" description="Disordered" evidence="7">
    <location>
        <begin position="1"/>
        <end position="38"/>
    </location>
</feature>
<keyword evidence="4" id="KW-0130">Cell adhesion</keyword>
<feature type="transmembrane region" description="Helical" evidence="8">
    <location>
        <begin position="192"/>
        <end position="211"/>
    </location>
</feature>
<evidence type="ECO:0000256" key="2">
    <source>
        <dbReference type="ARBA" id="ARBA00008141"/>
    </source>
</evidence>
<evidence type="ECO:0000256" key="5">
    <source>
        <dbReference type="ARBA" id="ARBA00022989"/>
    </source>
</evidence>
<evidence type="ECO:0000313" key="11">
    <source>
        <dbReference type="EMBL" id="RWS10725.1"/>
    </source>
</evidence>
<keyword evidence="6 8" id="KW-0472">Membrane</keyword>
<keyword evidence="3 8" id="KW-0812">Transmembrane</keyword>
<proteinExistence type="inferred from homology"/>
<evidence type="ECO:0000256" key="6">
    <source>
        <dbReference type="ARBA" id="ARBA00023136"/>
    </source>
</evidence>
<gene>
    <name evidence="9" type="ORF">B4U79_00508</name>
    <name evidence="10" type="ORF">B4U79_02622</name>
    <name evidence="11" type="ORF">B4U79_05298</name>
</gene>
<dbReference type="GO" id="GO:0016020">
    <property type="term" value="C:membrane"/>
    <property type="evidence" value="ECO:0007669"/>
    <property type="project" value="UniProtKB-SubCell"/>
</dbReference>
<dbReference type="GO" id="GO:0042246">
    <property type="term" value="P:tissue regeneration"/>
    <property type="evidence" value="ECO:0007669"/>
    <property type="project" value="InterPro"/>
</dbReference>
<dbReference type="InterPro" id="IPR007007">
    <property type="entry name" value="Ninjurin"/>
</dbReference>
<evidence type="ECO:0000313" key="9">
    <source>
        <dbReference type="EMBL" id="RWS06155.1"/>
    </source>
</evidence>
<evidence type="ECO:0000313" key="10">
    <source>
        <dbReference type="EMBL" id="RWS06603.1"/>
    </source>
</evidence>
<dbReference type="EMBL" id="NCKU01004308">
    <property type="protein sequence ID" value="RWS06155.1"/>
    <property type="molecule type" value="Genomic_DNA"/>
</dbReference>
<dbReference type="EMBL" id="NCKU01001991">
    <property type="protein sequence ID" value="RWS10725.1"/>
    <property type="molecule type" value="Genomic_DNA"/>
</dbReference>
<feature type="non-terminal residue" evidence="10">
    <location>
        <position position="213"/>
    </location>
</feature>
<evidence type="ECO:0000256" key="3">
    <source>
        <dbReference type="ARBA" id="ARBA00022692"/>
    </source>
</evidence>
<dbReference type="PANTHER" id="PTHR12316:SF17">
    <property type="entry name" value="NINJURIN C, ISOFORM D"/>
    <property type="match status" value="1"/>
</dbReference>
<reference evidence="10 12" key="1">
    <citation type="journal article" date="2018" name="Gigascience">
        <title>Genomes of trombidid mites reveal novel predicted allergens and laterally-transferred genes associated with secondary metabolism.</title>
        <authorList>
            <person name="Dong X."/>
            <person name="Chaisiri K."/>
            <person name="Xia D."/>
            <person name="Armstrong S.D."/>
            <person name="Fang Y."/>
            <person name="Donnelly M.J."/>
            <person name="Kadowaki T."/>
            <person name="McGarry J.W."/>
            <person name="Darby A.C."/>
            <person name="Makepeace B.L."/>
        </authorList>
    </citation>
    <scope>NUCLEOTIDE SEQUENCE [LARGE SCALE GENOMIC DNA]</scope>
    <source>
        <strain evidence="10">UoL-WK</strain>
    </source>
</reference>
<keyword evidence="5 8" id="KW-1133">Transmembrane helix</keyword>
<dbReference type="Proteomes" id="UP000285301">
    <property type="component" value="Unassembled WGS sequence"/>
</dbReference>
<comment type="similarity">
    <text evidence="2">Belongs to the ninjurin family.</text>
</comment>